<protein>
    <submittedName>
        <fullName evidence="3">Sugar lactone lactonase YvrE</fullName>
    </submittedName>
</protein>
<feature type="chain" id="PRO_5046303933" evidence="2">
    <location>
        <begin position="26"/>
        <end position="395"/>
    </location>
</feature>
<keyword evidence="1" id="KW-0677">Repeat</keyword>
<evidence type="ECO:0000313" key="4">
    <source>
        <dbReference type="Proteomes" id="UP001138540"/>
    </source>
</evidence>
<dbReference type="RefSeq" id="WP_184155499.1">
    <property type="nucleotide sequence ID" value="NZ_JACHKA010000001.1"/>
</dbReference>
<dbReference type="Proteomes" id="UP001138540">
    <property type="component" value="Unassembled WGS sequence"/>
</dbReference>
<evidence type="ECO:0000256" key="1">
    <source>
        <dbReference type="ARBA" id="ARBA00022737"/>
    </source>
</evidence>
<dbReference type="SUPFAM" id="SSF63829">
    <property type="entry name" value="Calcium-dependent phosphotriesterase"/>
    <property type="match status" value="1"/>
</dbReference>
<dbReference type="PROSITE" id="PS51257">
    <property type="entry name" value="PROKAR_LIPOPROTEIN"/>
    <property type="match status" value="1"/>
</dbReference>
<dbReference type="InterPro" id="IPR011042">
    <property type="entry name" value="6-blade_b-propeller_TolB-like"/>
</dbReference>
<dbReference type="PANTHER" id="PTHR24104:SF25">
    <property type="entry name" value="PROTEIN LIN-41"/>
    <property type="match status" value="1"/>
</dbReference>
<name>A0ABR6NIQ8_9SPHN</name>
<dbReference type="Gene3D" id="2.120.10.30">
    <property type="entry name" value="TolB, C-terminal domain"/>
    <property type="match status" value="1"/>
</dbReference>
<keyword evidence="2" id="KW-0732">Signal</keyword>
<dbReference type="PANTHER" id="PTHR24104">
    <property type="entry name" value="E3 UBIQUITIN-PROTEIN LIGASE NHLRC1-RELATED"/>
    <property type="match status" value="1"/>
</dbReference>
<sequence length="395" mass="42797">MPAVKTAKTMLAFSFLALAACQVGAQPGSGTRAGLVDIEQTALVSGTPIPRFKADTAWPQLPENWVIGQVAGLSTDREGNIWLVHRPHSVRDPGPTRQPAPTVLRLSPDGKVLAAWDGKSTAPEIDGVNQFPASTHGVFVDAEDNVWIGGNGKDDHVVVKYSMDGKYLGQFGTRGATGGNLDKAKLGGPADIYRHNDELLIADGYINKRVITFDAKSAAFRRFWGAYASAPDAPARQGDFDQSMAASTADGGANPRSPMFGDIVHCVVKSSNGDLYVCDRRNNRIQMFRDGPDGKAVFVKDILIAPETGGLRTVSDVAFSPDETYMYVTDMENGRVWTLLRETHQIIGHFGKANGKGPAEFIWLHSMVTDRDGNIYTSEVNQGQRVQKFVFTGIE</sequence>
<evidence type="ECO:0000256" key="2">
    <source>
        <dbReference type="SAM" id="SignalP"/>
    </source>
</evidence>
<dbReference type="Pfam" id="PF01436">
    <property type="entry name" value="NHL"/>
    <property type="match status" value="1"/>
</dbReference>
<evidence type="ECO:0000313" key="3">
    <source>
        <dbReference type="EMBL" id="MBB5987168.1"/>
    </source>
</evidence>
<keyword evidence="4" id="KW-1185">Reference proteome</keyword>
<proteinExistence type="predicted"/>
<dbReference type="EMBL" id="JACHKA010000001">
    <property type="protein sequence ID" value="MBB5987168.1"/>
    <property type="molecule type" value="Genomic_DNA"/>
</dbReference>
<comment type="caution">
    <text evidence="3">The sequence shown here is derived from an EMBL/GenBank/DDBJ whole genome shotgun (WGS) entry which is preliminary data.</text>
</comment>
<organism evidence="3 4">
    <name type="scientific">Sphingobium lignivorans</name>
    <dbReference type="NCBI Taxonomy" id="2735886"/>
    <lineage>
        <taxon>Bacteria</taxon>
        <taxon>Pseudomonadati</taxon>
        <taxon>Pseudomonadota</taxon>
        <taxon>Alphaproteobacteria</taxon>
        <taxon>Sphingomonadales</taxon>
        <taxon>Sphingomonadaceae</taxon>
        <taxon>Sphingobium</taxon>
    </lineage>
</organism>
<accession>A0ABR6NIQ8</accession>
<dbReference type="InterPro" id="IPR001258">
    <property type="entry name" value="NHL_repeat"/>
</dbReference>
<reference evidence="3 4" key="1">
    <citation type="submission" date="2020-08" db="EMBL/GenBank/DDBJ databases">
        <title>Exploring microbial biodiversity for novel pathways involved in the catabolism of aromatic compounds derived from lignin.</title>
        <authorList>
            <person name="Elkins J."/>
        </authorList>
    </citation>
    <scope>NUCLEOTIDE SEQUENCE [LARGE SCALE GENOMIC DNA]</scope>
    <source>
        <strain evidence="3 4">B1D3A</strain>
    </source>
</reference>
<feature type="signal peptide" evidence="2">
    <location>
        <begin position="1"/>
        <end position="25"/>
    </location>
</feature>
<gene>
    <name evidence="3" type="ORF">HNP60_003142</name>
</gene>
<dbReference type="InterPro" id="IPR050952">
    <property type="entry name" value="TRIM-NHL_E3_ligases"/>
</dbReference>